<accession>A0A401TF72</accession>
<dbReference type="Proteomes" id="UP000287033">
    <property type="component" value="Unassembled WGS sequence"/>
</dbReference>
<dbReference type="AlphaFoldDB" id="A0A401TF72"/>
<sequence>ESRRKRERETQREREREREAEPRVQRRYGRHGLSLTQPRSPRNLQWNTSA</sequence>
<protein>
    <submittedName>
        <fullName evidence="2">Uncharacterized protein</fullName>
    </submittedName>
</protein>
<feature type="compositionally biased region" description="Polar residues" evidence="1">
    <location>
        <begin position="34"/>
        <end position="50"/>
    </location>
</feature>
<feature type="compositionally biased region" description="Basic and acidic residues" evidence="1">
    <location>
        <begin position="7"/>
        <end position="24"/>
    </location>
</feature>
<comment type="caution">
    <text evidence="2">The sequence shown here is derived from an EMBL/GenBank/DDBJ whole genome shotgun (WGS) entry which is preliminary data.</text>
</comment>
<keyword evidence="3" id="KW-1185">Reference proteome</keyword>
<organism evidence="2 3">
    <name type="scientific">Chiloscyllium punctatum</name>
    <name type="common">Brownbanded bambooshark</name>
    <name type="synonym">Hemiscyllium punctatum</name>
    <dbReference type="NCBI Taxonomy" id="137246"/>
    <lineage>
        <taxon>Eukaryota</taxon>
        <taxon>Metazoa</taxon>
        <taxon>Chordata</taxon>
        <taxon>Craniata</taxon>
        <taxon>Vertebrata</taxon>
        <taxon>Chondrichthyes</taxon>
        <taxon>Elasmobranchii</taxon>
        <taxon>Galeomorphii</taxon>
        <taxon>Galeoidea</taxon>
        <taxon>Orectolobiformes</taxon>
        <taxon>Hemiscylliidae</taxon>
        <taxon>Chiloscyllium</taxon>
    </lineage>
</organism>
<gene>
    <name evidence="2" type="ORF">chiPu_0025418</name>
</gene>
<feature type="non-terminal residue" evidence="2">
    <location>
        <position position="1"/>
    </location>
</feature>
<reference evidence="2 3" key="1">
    <citation type="journal article" date="2018" name="Nat. Ecol. Evol.">
        <title>Shark genomes provide insights into elasmobranch evolution and the origin of vertebrates.</title>
        <authorList>
            <person name="Hara Y"/>
            <person name="Yamaguchi K"/>
            <person name="Onimaru K"/>
            <person name="Kadota M"/>
            <person name="Koyanagi M"/>
            <person name="Keeley SD"/>
            <person name="Tatsumi K"/>
            <person name="Tanaka K"/>
            <person name="Motone F"/>
            <person name="Kageyama Y"/>
            <person name="Nozu R"/>
            <person name="Adachi N"/>
            <person name="Nishimura O"/>
            <person name="Nakagawa R"/>
            <person name="Tanegashima C"/>
            <person name="Kiyatake I"/>
            <person name="Matsumoto R"/>
            <person name="Murakumo K"/>
            <person name="Nishida K"/>
            <person name="Terakita A"/>
            <person name="Kuratani S"/>
            <person name="Sato K"/>
            <person name="Hyodo S Kuraku.S."/>
        </authorList>
    </citation>
    <scope>NUCLEOTIDE SEQUENCE [LARGE SCALE GENOMIC DNA]</scope>
</reference>
<evidence type="ECO:0000313" key="2">
    <source>
        <dbReference type="EMBL" id="GCC41283.1"/>
    </source>
</evidence>
<dbReference type="EMBL" id="BEZZ01058367">
    <property type="protein sequence ID" value="GCC41283.1"/>
    <property type="molecule type" value="Genomic_DNA"/>
</dbReference>
<proteinExistence type="predicted"/>
<feature type="region of interest" description="Disordered" evidence="1">
    <location>
        <begin position="1"/>
        <end position="50"/>
    </location>
</feature>
<evidence type="ECO:0000256" key="1">
    <source>
        <dbReference type="SAM" id="MobiDB-lite"/>
    </source>
</evidence>
<name>A0A401TF72_CHIPU</name>
<evidence type="ECO:0000313" key="3">
    <source>
        <dbReference type="Proteomes" id="UP000287033"/>
    </source>
</evidence>